<dbReference type="OrthoDB" id="443524at2759"/>
<evidence type="ECO:0000256" key="7">
    <source>
        <dbReference type="ARBA" id="ARBA00023098"/>
    </source>
</evidence>
<keyword evidence="5 9" id="KW-0378">Hydrolase</keyword>
<name>A0A151ZAE8_TIELA</name>
<gene>
    <name evidence="10" type="ORF">DLAC_07771</name>
</gene>
<reference evidence="10 11" key="1">
    <citation type="submission" date="2015-12" db="EMBL/GenBank/DDBJ databases">
        <title>Dictyostelia acquired genes for synthesis and detection of signals that induce cell-type specialization by lateral gene transfer from prokaryotes.</title>
        <authorList>
            <person name="Gloeckner G."/>
            <person name="Schaap P."/>
        </authorList>
    </citation>
    <scope>NUCLEOTIDE SEQUENCE [LARGE SCALE GENOMIC DNA]</scope>
    <source>
        <strain evidence="10 11">TK</strain>
    </source>
</reference>
<evidence type="ECO:0000256" key="6">
    <source>
        <dbReference type="ARBA" id="ARBA00022963"/>
    </source>
</evidence>
<dbReference type="Proteomes" id="UP000076078">
    <property type="component" value="Unassembled WGS sequence"/>
</dbReference>
<dbReference type="PANTHER" id="PTHR12370:SF3">
    <property type="entry name" value="PHOSPHOLIPASE B-LIKE 2-RELATED"/>
    <property type="match status" value="1"/>
</dbReference>
<feature type="chain" id="PRO_5011332584" description="Phospholipase B-like" evidence="9">
    <location>
        <begin position="21"/>
        <end position="560"/>
    </location>
</feature>
<dbReference type="InterPro" id="IPR007000">
    <property type="entry name" value="PLipase_B-like"/>
</dbReference>
<evidence type="ECO:0000256" key="2">
    <source>
        <dbReference type="ARBA" id="ARBA00007835"/>
    </source>
</evidence>
<comment type="function">
    <text evidence="9">Putative phospholipase.</text>
</comment>
<organism evidence="10 11">
    <name type="scientific">Tieghemostelium lacteum</name>
    <name type="common">Slime mold</name>
    <name type="synonym">Dictyostelium lacteum</name>
    <dbReference type="NCBI Taxonomy" id="361077"/>
    <lineage>
        <taxon>Eukaryota</taxon>
        <taxon>Amoebozoa</taxon>
        <taxon>Evosea</taxon>
        <taxon>Eumycetozoa</taxon>
        <taxon>Dictyostelia</taxon>
        <taxon>Dictyosteliales</taxon>
        <taxon>Raperosteliaceae</taxon>
        <taxon>Tieghemostelium</taxon>
    </lineage>
</organism>
<evidence type="ECO:0000313" key="10">
    <source>
        <dbReference type="EMBL" id="KYQ90898.1"/>
    </source>
</evidence>
<comment type="subcellular location">
    <subcellularLocation>
        <location evidence="1">Secreted</location>
    </subcellularLocation>
</comment>
<dbReference type="PANTHER" id="PTHR12370">
    <property type="entry name" value="PHOSPHOLIPASE B-RELATED"/>
    <property type="match status" value="1"/>
</dbReference>
<evidence type="ECO:0000256" key="9">
    <source>
        <dbReference type="RuleBase" id="RU364138"/>
    </source>
</evidence>
<dbReference type="AlphaFoldDB" id="A0A151ZAE8"/>
<keyword evidence="8" id="KW-0325">Glycoprotein</keyword>
<evidence type="ECO:0000256" key="3">
    <source>
        <dbReference type="ARBA" id="ARBA00022525"/>
    </source>
</evidence>
<proteinExistence type="inferred from homology"/>
<dbReference type="FunCoup" id="A0A151ZAE8">
    <property type="interactions" value="1"/>
</dbReference>
<accession>A0A151ZAE8</accession>
<comment type="similarity">
    <text evidence="2 9">Belongs to the phospholipase B-like family.</text>
</comment>
<evidence type="ECO:0000256" key="5">
    <source>
        <dbReference type="ARBA" id="ARBA00022801"/>
    </source>
</evidence>
<evidence type="ECO:0000313" key="11">
    <source>
        <dbReference type="Proteomes" id="UP000076078"/>
    </source>
</evidence>
<evidence type="ECO:0000256" key="8">
    <source>
        <dbReference type="ARBA" id="ARBA00023180"/>
    </source>
</evidence>
<dbReference type="Gene3D" id="3.60.60.30">
    <property type="match status" value="1"/>
</dbReference>
<keyword evidence="11" id="KW-1185">Reference proteome</keyword>
<dbReference type="InParanoid" id="A0A151ZAE8"/>
<dbReference type="EC" id="3.1.1.-" evidence="9"/>
<keyword evidence="4 9" id="KW-0732">Signal</keyword>
<dbReference type="GO" id="GO:0005576">
    <property type="term" value="C:extracellular region"/>
    <property type="evidence" value="ECO:0007669"/>
    <property type="project" value="UniProtKB-SubCell"/>
</dbReference>
<dbReference type="GO" id="GO:0009395">
    <property type="term" value="P:phospholipid catabolic process"/>
    <property type="evidence" value="ECO:0007669"/>
    <property type="project" value="TreeGrafter"/>
</dbReference>
<dbReference type="Pfam" id="PF04916">
    <property type="entry name" value="Phospholip_B"/>
    <property type="match status" value="1"/>
</dbReference>
<keyword evidence="7 9" id="KW-0443">Lipid metabolism</keyword>
<dbReference type="OMA" id="LQIYYHY"/>
<comment type="caution">
    <text evidence="10">The sequence shown here is derived from an EMBL/GenBank/DDBJ whole genome shotgun (WGS) entry which is preliminary data.</text>
</comment>
<dbReference type="EMBL" id="LODT01000035">
    <property type="protein sequence ID" value="KYQ90898.1"/>
    <property type="molecule type" value="Genomic_DNA"/>
</dbReference>
<evidence type="ECO:0000256" key="1">
    <source>
        <dbReference type="ARBA" id="ARBA00004613"/>
    </source>
</evidence>
<dbReference type="GO" id="GO:0004620">
    <property type="term" value="F:phospholipase activity"/>
    <property type="evidence" value="ECO:0007669"/>
    <property type="project" value="InterPro"/>
</dbReference>
<keyword evidence="3" id="KW-0964">Secreted</keyword>
<protein>
    <recommendedName>
        <fullName evidence="9">Phospholipase B-like</fullName>
        <ecNumber evidence="9">3.1.1.-</ecNumber>
    </recommendedName>
</protein>
<feature type="signal peptide" evidence="9">
    <location>
        <begin position="1"/>
        <end position="20"/>
    </location>
</feature>
<keyword evidence="6 9" id="KW-0442">Lipid degradation</keyword>
<evidence type="ECO:0000256" key="4">
    <source>
        <dbReference type="ARBA" id="ARBA00022729"/>
    </source>
</evidence>
<sequence>MYRLFLSLVFIAVILSTVDSKKNAETQFKMNIQDDYIAKYSIFNVDGQFKITNGIQENAVAIASYQGEQKYNGWAYLSINTSSSFNDSLQASAAGYLEGYLTYEMIYNSRYNYLSNQFNSTSIPEDLSQWIFDTITFMKSAIVNSTLSGVSLEDQQYWTGISLTLDQVNAMVLGYNDAASQSDNPDIAQLKIGVDDIFILNMYGDLFELIPALNLSSINITTREQLENYFHKNQHCTSMVKLTDDLSEIYAAHTTFDDYYMSIRIFKSYNFEFSQESGVVTKSILFSSYPGVVVSIDDFYQMDTGLVVLETTNSLVTNDLYHLINPQSVLYWLRIMNANRMSTSPLEWCQTFARYNSGTYNNQYQILDYKRFTPYQGINEGGLYLLEQIPGYVEYSDVTPVLRTGYTPGYNIPFYYDIYNISGYNSLNVSEYTYQGAPRGQIFRRQANDIHTIEDAKYFMRYNDFKNDPLSQGNPWYAIAARGDLADPGPSAGGGLDTKLTSYSLFKRGEVYAISGPTTSHNLPPFDWNSRDWNTTHLGLISYWDYDWVTFTNQNYYDQK</sequence>